<accession>A0AAQ3QA88</accession>
<feature type="region of interest" description="Disordered" evidence="5">
    <location>
        <begin position="208"/>
        <end position="235"/>
    </location>
</feature>
<sequence length="277" mass="31952">MFIGFDALKQGFLGGCRHVISLDECFLKTEGLQNAVRAFMPNVEHRNCARHLYANWKKKHGGYALKNLFWKAAKSTTEANFNVQMYQMKQNSCSCRMWELIGIPCPHVISSIHWMGEDPTEYVHDYFKKSTYMRAYEHLIQPLNGEKIYANVQSEPILPPIVRRQTGRPKKVRNKHKSEKEKEHENPTKMSKSGVEMKCTVCNSYSHNNRSCKDKDKAPVSSQVTSSQINSENQGVQINSENQCVQINSGNRRVVTRIFAVTYKETKNGCYKETYRL</sequence>
<dbReference type="InterPro" id="IPR007527">
    <property type="entry name" value="Znf_SWIM"/>
</dbReference>
<evidence type="ECO:0000256" key="5">
    <source>
        <dbReference type="SAM" id="MobiDB-lite"/>
    </source>
</evidence>
<keyword evidence="2 4" id="KW-0863">Zinc-finger</keyword>
<dbReference type="Pfam" id="PF04434">
    <property type="entry name" value="SWIM"/>
    <property type="match status" value="1"/>
</dbReference>
<feature type="compositionally biased region" description="Polar residues" evidence="5">
    <location>
        <begin position="220"/>
        <end position="235"/>
    </location>
</feature>
<keyword evidence="1" id="KW-0479">Metal-binding</keyword>
<dbReference type="GO" id="GO:0008270">
    <property type="term" value="F:zinc ion binding"/>
    <property type="evidence" value="ECO:0007669"/>
    <property type="project" value="UniProtKB-KW"/>
</dbReference>
<dbReference type="EMBL" id="CP136892">
    <property type="protein sequence ID" value="WOL01290.1"/>
    <property type="molecule type" value="Genomic_DNA"/>
</dbReference>
<evidence type="ECO:0000256" key="2">
    <source>
        <dbReference type="ARBA" id="ARBA00022771"/>
    </source>
</evidence>
<dbReference type="PANTHER" id="PTHR31973:SF187">
    <property type="entry name" value="MUTATOR TRANSPOSASE MUDRA PROTEIN"/>
    <property type="match status" value="1"/>
</dbReference>
<keyword evidence="3" id="KW-0862">Zinc</keyword>
<keyword evidence="8" id="KW-1185">Reference proteome</keyword>
<dbReference type="AlphaFoldDB" id="A0AAQ3QA88"/>
<evidence type="ECO:0000256" key="1">
    <source>
        <dbReference type="ARBA" id="ARBA00022723"/>
    </source>
</evidence>
<feature type="domain" description="SWIM-type" evidence="6">
    <location>
        <begin position="81"/>
        <end position="116"/>
    </location>
</feature>
<evidence type="ECO:0000313" key="7">
    <source>
        <dbReference type="EMBL" id="WOL01290.1"/>
    </source>
</evidence>
<dbReference type="SMART" id="SM00575">
    <property type="entry name" value="ZnF_PMZ"/>
    <property type="match status" value="1"/>
</dbReference>
<dbReference type="Proteomes" id="UP001327560">
    <property type="component" value="Chromosome 3"/>
</dbReference>
<feature type="compositionally biased region" description="Basic and acidic residues" evidence="5">
    <location>
        <begin position="178"/>
        <end position="187"/>
    </location>
</feature>
<dbReference type="PROSITE" id="PS50966">
    <property type="entry name" value="ZF_SWIM"/>
    <property type="match status" value="1"/>
</dbReference>
<dbReference type="PANTHER" id="PTHR31973">
    <property type="entry name" value="POLYPROTEIN, PUTATIVE-RELATED"/>
    <property type="match status" value="1"/>
</dbReference>
<feature type="compositionally biased region" description="Basic residues" evidence="5">
    <location>
        <begin position="165"/>
        <end position="177"/>
    </location>
</feature>
<evidence type="ECO:0000256" key="3">
    <source>
        <dbReference type="ARBA" id="ARBA00022833"/>
    </source>
</evidence>
<feature type="region of interest" description="Disordered" evidence="5">
    <location>
        <begin position="163"/>
        <end position="192"/>
    </location>
</feature>
<name>A0AAQ3QA88_9LILI</name>
<organism evidence="7 8">
    <name type="scientific">Canna indica</name>
    <name type="common">Indian-shot</name>
    <dbReference type="NCBI Taxonomy" id="4628"/>
    <lineage>
        <taxon>Eukaryota</taxon>
        <taxon>Viridiplantae</taxon>
        <taxon>Streptophyta</taxon>
        <taxon>Embryophyta</taxon>
        <taxon>Tracheophyta</taxon>
        <taxon>Spermatophyta</taxon>
        <taxon>Magnoliopsida</taxon>
        <taxon>Liliopsida</taxon>
        <taxon>Zingiberales</taxon>
        <taxon>Cannaceae</taxon>
        <taxon>Canna</taxon>
    </lineage>
</organism>
<protein>
    <recommendedName>
        <fullName evidence="6">SWIM-type domain-containing protein</fullName>
    </recommendedName>
</protein>
<evidence type="ECO:0000259" key="6">
    <source>
        <dbReference type="PROSITE" id="PS50966"/>
    </source>
</evidence>
<evidence type="ECO:0000313" key="8">
    <source>
        <dbReference type="Proteomes" id="UP001327560"/>
    </source>
</evidence>
<dbReference type="InterPro" id="IPR006564">
    <property type="entry name" value="Znf_PMZ"/>
</dbReference>
<evidence type="ECO:0000256" key="4">
    <source>
        <dbReference type="PROSITE-ProRule" id="PRU00325"/>
    </source>
</evidence>
<gene>
    <name evidence="7" type="ORF">Cni_G10006</name>
</gene>
<reference evidence="7 8" key="1">
    <citation type="submission" date="2023-10" db="EMBL/GenBank/DDBJ databases">
        <title>Chromosome-scale genome assembly provides insights into flower coloration mechanisms of Canna indica.</title>
        <authorList>
            <person name="Li C."/>
        </authorList>
    </citation>
    <scope>NUCLEOTIDE SEQUENCE [LARGE SCALE GENOMIC DNA]</scope>
    <source>
        <tissue evidence="7">Flower</tissue>
    </source>
</reference>
<proteinExistence type="predicted"/>